<organism evidence="1 2">
    <name type="scientific">Smallanthus sonchifolius</name>
    <dbReference type="NCBI Taxonomy" id="185202"/>
    <lineage>
        <taxon>Eukaryota</taxon>
        <taxon>Viridiplantae</taxon>
        <taxon>Streptophyta</taxon>
        <taxon>Embryophyta</taxon>
        <taxon>Tracheophyta</taxon>
        <taxon>Spermatophyta</taxon>
        <taxon>Magnoliopsida</taxon>
        <taxon>eudicotyledons</taxon>
        <taxon>Gunneridae</taxon>
        <taxon>Pentapetalae</taxon>
        <taxon>asterids</taxon>
        <taxon>campanulids</taxon>
        <taxon>Asterales</taxon>
        <taxon>Asteraceae</taxon>
        <taxon>Asteroideae</taxon>
        <taxon>Heliantheae alliance</taxon>
        <taxon>Millerieae</taxon>
        <taxon>Smallanthus</taxon>
    </lineage>
</organism>
<accession>A0ACB9K3B5</accession>
<gene>
    <name evidence="1" type="ORF">L1987_00795</name>
</gene>
<proteinExistence type="predicted"/>
<protein>
    <submittedName>
        <fullName evidence="1">Uncharacterized protein</fullName>
    </submittedName>
</protein>
<name>A0ACB9K3B5_9ASTR</name>
<dbReference type="Proteomes" id="UP001056120">
    <property type="component" value="Linkage Group LG01"/>
</dbReference>
<comment type="caution">
    <text evidence="1">The sequence shown here is derived from an EMBL/GenBank/DDBJ whole genome shotgun (WGS) entry which is preliminary data.</text>
</comment>
<reference evidence="2" key="1">
    <citation type="journal article" date="2022" name="Mol. Ecol. Resour.">
        <title>The genomes of chicory, endive, great burdock and yacon provide insights into Asteraceae palaeo-polyploidization history and plant inulin production.</title>
        <authorList>
            <person name="Fan W."/>
            <person name="Wang S."/>
            <person name="Wang H."/>
            <person name="Wang A."/>
            <person name="Jiang F."/>
            <person name="Liu H."/>
            <person name="Zhao H."/>
            <person name="Xu D."/>
            <person name="Zhang Y."/>
        </authorList>
    </citation>
    <scope>NUCLEOTIDE SEQUENCE [LARGE SCALE GENOMIC DNA]</scope>
    <source>
        <strain evidence="2">cv. Yunnan</strain>
    </source>
</reference>
<keyword evidence="2" id="KW-1185">Reference proteome</keyword>
<evidence type="ECO:0000313" key="1">
    <source>
        <dbReference type="EMBL" id="KAI3826742.1"/>
    </source>
</evidence>
<dbReference type="EMBL" id="CM042018">
    <property type="protein sequence ID" value="KAI3826742.1"/>
    <property type="molecule type" value="Genomic_DNA"/>
</dbReference>
<sequence>MVEIEIDGDMVEIKINGVPEKNTIDYEIASREKEVGEKTIGVSEVETMKEAIGMGIGEEGLEWVSTRKEYGYSGLLNE</sequence>
<reference evidence="1 2" key="2">
    <citation type="journal article" date="2022" name="Mol. Ecol. Resour.">
        <title>The genomes of chicory, endive, great burdock and yacon provide insights into Asteraceae paleo-polyploidization history and plant inulin production.</title>
        <authorList>
            <person name="Fan W."/>
            <person name="Wang S."/>
            <person name="Wang H."/>
            <person name="Wang A."/>
            <person name="Jiang F."/>
            <person name="Liu H."/>
            <person name="Zhao H."/>
            <person name="Xu D."/>
            <person name="Zhang Y."/>
        </authorList>
    </citation>
    <scope>NUCLEOTIDE SEQUENCE [LARGE SCALE GENOMIC DNA]</scope>
    <source>
        <strain evidence="2">cv. Yunnan</strain>
        <tissue evidence="1">Leaves</tissue>
    </source>
</reference>
<evidence type="ECO:0000313" key="2">
    <source>
        <dbReference type="Proteomes" id="UP001056120"/>
    </source>
</evidence>